<dbReference type="Pfam" id="PF00078">
    <property type="entry name" value="RVT_1"/>
    <property type="match status" value="1"/>
</dbReference>
<dbReference type="InterPro" id="IPR005162">
    <property type="entry name" value="Retrotrans_gag_dom"/>
</dbReference>
<feature type="domain" description="Integrase catalytic" evidence="11">
    <location>
        <begin position="910"/>
        <end position="1074"/>
    </location>
</feature>
<evidence type="ECO:0000256" key="9">
    <source>
        <dbReference type="SAM" id="MobiDB-lite"/>
    </source>
</evidence>
<dbReference type="InterPro" id="IPR041373">
    <property type="entry name" value="RT_RNaseH"/>
</dbReference>
<dbReference type="Proteomes" id="UP000596661">
    <property type="component" value="Chromosome 4"/>
</dbReference>
<keyword evidence="8" id="KW-0695">RNA-directed DNA polymerase</keyword>
<name>A0A803PBL9_CANSA</name>
<dbReference type="EC" id="2.7.7.49" evidence="1"/>
<dbReference type="Gene3D" id="3.30.420.10">
    <property type="entry name" value="Ribonuclease H-like superfamily/Ribonuclease H"/>
    <property type="match status" value="1"/>
</dbReference>
<dbReference type="InterPro" id="IPR036397">
    <property type="entry name" value="RNaseH_sf"/>
</dbReference>
<dbReference type="SUPFAM" id="SSF50630">
    <property type="entry name" value="Acid proteases"/>
    <property type="match status" value="1"/>
</dbReference>
<sequence length="1120" mass="126643">MGPKKDPRMEQFDEKMEAMSFEFNKALTEIQNQLGKEIASFVASWERDFRWKSELESEIHSHGVVNGPMDSIPSHGKDAEVRFPPSPPPQNTFPPQPPPHPNPYYHGQPPATNFRPPRMELPVFSGDNPEGWILPGRTRRPITSWATLKQLLLHRFRVVPIDSLSEEFLSLSQTSTVRDYRLRWEASASRVPAVPEHILEGSFVKGLKDEIKGSLHMLQPKFLQVLLFADEDEPPTDIESPPPSPKAEEPTAVEETLATLSLNSLVGISSAHTMKLAGKIGSLPVTVLIDSGATHNFISREVVEASGVPITQTTGYGILLGTGDRVKAEGVCSQVSLELGEICVVSDFLPLELGGVDVILGVKWLETLGNMQVNWRTMVMRFKRGGTWVTLQGDPSLCKSPITLKAMFHTVAQEGYGFWVQLGALQADTDHDEHQIPAIVEEVLHKYDSVFHMPPGLPPERSCEHCIVLKEGVEPISVRPYRYAQIQKDAIEQMGRNMLQIGIVTPSTSPFSSPVLLVKKKDESWRFCVDYRALNREIVADKFSIPVVDELLDKLYGARVFAKLDLKSGYHQIRMAAKDRAKTAFRTHDGHYEFLVMPFGLTNAPATFQALRNEIFSRSSSANSAEVLRRLQQHKLYANRKKCSFGPLSLEYLGHIISSQGVSADPQKVAAMVQWPVPKSIKELRGFLGLTGYYRNLLWWKQMLRVGLGAVLMQDQRPIAYFSQVLSSRSRSKSVYERELMAIVLAIQKWRPYLLGRKFLVRTDQKSLKYLLEQRLEAAEHQKWLTKVLGYDFLIQYRPGLENKAVDALSRVHTDITYAALSVPNLVAIPDLQTQVPILFKCLKCLRELHQGTESAGSAIGGHSGVFKTFLRVAADLYWPGMRKDVQRFVAECVVCQQNKYIAQTPAGLLQPLPIPHHVWDNISMDFIEGLPMSHRFDSILVVVDRLSKYGHFIPLRHPYTASTVAKVFVRDVVKLHGFPRSIVSDRDKIFLSLFWKELFKLQGTNLKHSTTYHPQSDGQTEVVNRCLETYLRCFVGLKPSKWVKWLAWAEYWYNTSYHVSAGMTPFKALYNRDPPPLLRFEPASTIVSEVEQQLQARASILSLLKENLQQLKEKMKTAR</sequence>
<keyword evidence="7" id="KW-0378">Hydrolase</keyword>
<dbReference type="Gene3D" id="1.10.340.70">
    <property type="match status" value="1"/>
</dbReference>
<dbReference type="GO" id="GO:0004519">
    <property type="term" value="F:endonuclease activity"/>
    <property type="evidence" value="ECO:0007669"/>
    <property type="project" value="UniProtKB-KW"/>
</dbReference>
<dbReference type="EnsemblPlants" id="evm.model.04.1079">
    <property type="protein sequence ID" value="cds.evm.model.04.1079"/>
    <property type="gene ID" value="evm.TU.04.1079"/>
</dbReference>
<dbReference type="Pfam" id="PF03732">
    <property type="entry name" value="Retrotrans_gag"/>
    <property type="match status" value="1"/>
</dbReference>
<evidence type="ECO:0000256" key="2">
    <source>
        <dbReference type="ARBA" id="ARBA00022670"/>
    </source>
</evidence>
<dbReference type="Pfam" id="PF08284">
    <property type="entry name" value="RVP_2"/>
    <property type="match status" value="1"/>
</dbReference>
<feature type="compositionally biased region" description="Pro residues" evidence="9">
    <location>
        <begin position="84"/>
        <end position="102"/>
    </location>
</feature>
<dbReference type="FunFam" id="3.10.10.10:FF:000007">
    <property type="entry name" value="Retrovirus-related Pol polyprotein from transposon 17.6-like Protein"/>
    <property type="match status" value="1"/>
</dbReference>
<dbReference type="PROSITE" id="PS00141">
    <property type="entry name" value="ASP_PROTEASE"/>
    <property type="match status" value="1"/>
</dbReference>
<dbReference type="CDD" id="cd00303">
    <property type="entry name" value="retropepsin_like"/>
    <property type="match status" value="1"/>
</dbReference>
<evidence type="ECO:0000313" key="12">
    <source>
        <dbReference type="EnsemblPlants" id="cds.evm.model.04.1079"/>
    </source>
</evidence>
<dbReference type="Pfam" id="PF17921">
    <property type="entry name" value="Integrase_H2C2"/>
    <property type="match status" value="1"/>
</dbReference>
<dbReference type="GO" id="GO:0004190">
    <property type="term" value="F:aspartic-type endopeptidase activity"/>
    <property type="evidence" value="ECO:0007669"/>
    <property type="project" value="InterPro"/>
</dbReference>
<keyword evidence="3" id="KW-0808">Transferase</keyword>
<dbReference type="CDD" id="cd01647">
    <property type="entry name" value="RT_LTR"/>
    <property type="match status" value="1"/>
</dbReference>
<dbReference type="InterPro" id="IPR050951">
    <property type="entry name" value="Retrovirus_Pol_polyprotein"/>
</dbReference>
<dbReference type="InterPro" id="IPR043128">
    <property type="entry name" value="Rev_trsase/Diguanyl_cyclase"/>
</dbReference>
<dbReference type="Gramene" id="evm.model.04.1079">
    <property type="protein sequence ID" value="cds.evm.model.04.1079"/>
    <property type="gene ID" value="evm.TU.04.1079"/>
</dbReference>
<dbReference type="SUPFAM" id="SSF56672">
    <property type="entry name" value="DNA/RNA polymerases"/>
    <property type="match status" value="1"/>
</dbReference>
<keyword evidence="5" id="KW-0540">Nuclease</keyword>
<dbReference type="InterPro" id="IPR000477">
    <property type="entry name" value="RT_dom"/>
</dbReference>
<feature type="region of interest" description="Disordered" evidence="9">
    <location>
        <begin position="63"/>
        <end position="103"/>
    </location>
</feature>
<evidence type="ECO:0000313" key="13">
    <source>
        <dbReference type="Proteomes" id="UP000596661"/>
    </source>
</evidence>
<dbReference type="GO" id="GO:0015074">
    <property type="term" value="P:DNA integration"/>
    <property type="evidence" value="ECO:0007669"/>
    <property type="project" value="InterPro"/>
</dbReference>
<evidence type="ECO:0000256" key="8">
    <source>
        <dbReference type="ARBA" id="ARBA00022918"/>
    </source>
</evidence>
<dbReference type="PANTHER" id="PTHR37984">
    <property type="entry name" value="PROTEIN CBG26694"/>
    <property type="match status" value="1"/>
</dbReference>
<dbReference type="PROSITE" id="PS50994">
    <property type="entry name" value="INTEGRASE"/>
    <property type="match status" value="1"/>
</dbReference>
<evidence type="ECO:0000256" key="6">
    <source>
        <dbReference type="ARBA" id="ARBA00022759"/>
    </source>
</evidence>
<protein>
    <recommendedName>
        <fullName evidence="1">RNA-directed DNA polymerase</fullName>
        <ecNumber evidence="1">2.7.7.49</ecNumber>
    </recommendedName>
</protein>
<dbReference type="OMA" id="PPERSCE"/>
<dbReference type="SUPFAM" id="SSF53098">
    <property type="entry name" value="Ribonuclease H-like"/>
    <property type="match status" value="1"/>
</dbReference>
<dbReference type="Gene3D" id="3.10.20.370">
    <property type="match status" value="1"/>
</dbReference>
<accession>A0A803PBL9</accession>
<evidence type="ECO:0000256" key="7">
    <source>
        <dbReference type="ARBA" id="ARBA00022801"/>
    </source>
</evidence>
<reference evidence="12" key="1">
    <citation type="submission" date="2018-11" db="EMBL/GenBank/DDBJ databases">
        <authorList>
            <person name="Grassa J C."/>
        </authorList>
    </citation>
    <scope>NUCLEOTIDE SEQUENCE [LARGE SCALE GENOMIC DNA]</scope>
</reference>
<dbReference type="InterPro" id="IPR001969">
    <property type="entry name" value="Aspartic_peptidase_AS"/>
</dbReference>
<dbReference type="EMBL" id="UZAU01000372">
    <property type="status" value="NOT_ANNOTATED_CDS"/>
    <property type="molecule type" value="Genomic_DNA"/>
</dbReference>
<dbReference type="InterPro" id="IPR012337">
    <property type="entry name" value="RNaseH-like_sf"/>
</dbReference>
<dbReference type="PROSITE" id="PS50878">
    <property type="entry name" value="RT_POL"/>
    <property type="match status" value="1"/>
</dbReference>
<dbReference type="InterPro" id="IPR021109">
    <property type="entry name" value="Peptidase_aspartic_dom_sf"/>
</dbReference>
<dbReference type="Gene3D" id="3.30.70.270">
    <property type="match status" value="3"/>
</dbReference>
<dbReference type="Gene3D" id="3.10.10.10">
    <property type="entry name" value="HIV Type 1 Reverse Transcriptase, subunit A, domain 1"/>
    <property type="match status" value="1"/>
</dbReference>
<dbReference type="Pfam" id="PF17917">
    <property type="entry name" value="RT_RNaseH"/>
    <property type="match status" value="1"/>
</dbReference>
<evidence type="ECO:0000256" key="5">
    <source>
        <dbReference type="ARBA" id="ARBA00022722"/>
    </source>
</evidence>
<dbReference type="GO" id="GO:0003676">
    <property type="term" value="F:nucleic acid binding"/>
    <property type="evidence" value="ECO:0007669"/>
    <property type="project" value="InterPro"/>
</dbReference>
<evidence type="ECO:0000259" key="11">
    <source>
        <dbReference type="PROSITE" id="PS50994"/>
    </source>
</evidence>
<keyword evidence="4" id="KW-0548">Nucleotidyltransferase</keyword>
<dbReference type="InterPro" id="IPR041588">
    <property type="entry name" value="Integrase_H2C2"/>
</dbReference>
<feature type="domain" description="Reverse transcriptase" evidence="10">
    <location>
        <begin position="499"/>
        <end position="692"/>
    </location>
</feature>
<dbReference type="Gene3D" id="2.40.70.10">
    <property type="entry name" value="Acid Proteases"/>
    <property type="match status" value="1"/>
</dbReference>
<evidence type="ECO:0000256" key="4">
    <source>
        <dbReference type="ARBA" id="ARBA00022695"/>
    </source>
</evidence>
<evidence type="ECO:0000259" key="10">
    <source>
        <dbReference type="PROSITE" id="PS50878"/>
    </source>
</evidence>
<dbReference type="GO" id="GO:0003964">
    <property type="term" value="F:RNA-directed DNA polymerase activity"/>
    <property type="evidence" value="ECO:0007669"/>
    <property type="project" value="UniProtKB-KW"/>
</dbReference>
<dbReference type="GO" id="GO:0006508">
    <property type="term" value="P:proteolysis"/>
    <property type="evidence" value="ECO:0007669"/>
    <property type="project" value="UniProtKB-KW"/>
</dbReference>
<keyword evidence="6" id="KW-0255">Endonuclease</keyword>
<evidence type="ECO:0000256" key="3">
    <source>
        <dbReference type="ARBA" id="ARBA00022679"/>
    </source>
</evidence>
<keyword evidence="13" id="KW-1185">Reference proteome</keyword>
<evidence type="ECO:0000256" key="1">
    <source>
        <dbReference type="ARBA" id="ARBA00012493"/>
    </source>
</evidence>
<dbReference type="InterPro" id="IPR001584">
    <property type="entry name" value="Integrase_cat-core"/>
</dbReference>
<proteinExistence type="predicted"/>
<dbReference type="CDD" id="cd09274">
    <property type="entry name" value="RNase_HI_RT_Ty3"/>
    <property type="match status" value="1"/>
</dbReference>
<organism evidence="12 13">
    <name type="scientific">Cannabis sativa</name>
    <name type="common">Hemp</name>
    <name type="synonym">Marijuana</name>
    <dbReference type="NCBI Taxonomy" id="3483"/>
    <lineage>
        <taxon>Eukaryota</taxon>
        <taxon>Viridiplantae</taxon>
        <taxon>Streptophyta</taxon>
        <taxon>Embryophyta</taxon>
        <taxon>Tracheophyta</taxon>
        <taxon>Spermatophyta</taxon>
        <taxon>Magnoliopsida</taxon>
        <taxon>eudicotyledons</taxon>
        <taxon>Gunneridae</taxon>
        <taxon>Pentapetalae</taxon>
        <taxon>rosids</taxon>
        <taxon>fabids</taxon>
        <taxon>Rosales</taxon>
        <taxon>Cannabaceae</taxon>
        <taxon>Cannabis</taxon>
    </lineage>
</organism>
<dbReference type="InterPro" id="IPR043502">
    <property type="entry name" value="DNA/RNA_pol_sf"/>
</dbReference>
<reference evidence="12" key="2">
    <citation type="submission" date="2021-03" db="UniProtKB">
        <authorList>
            <consortium name="EnsemblPlants"/>
        </authorList>
    </citation>
    <scope>IDENTIFICATION</scope>
</reference>
<keyword evidence="2" id="KW-0645">Protease</keyword>
<dbReference type="AlphaFoldDB" id="A0A803PBL9"/>
<dbReference type="PANTHER" id="PTHR37984:SF5">
    <property type="entry name" value="PROTEIN NYNRIN-LIKE"/>
    <property type="match status" value="1"/>
</dbReference>